<evidence type="ECO:0000313" key="3">
    <source>
        <dbReference type="Proteomes" id="UP000549394"/>
    </source>
</evidence>
<gene>
    <name evidence="2" type="ORF">DGYR_LOCUS13201</name>
</gene>
<reference evidence="2 3" key="1">
    <citation type="submission" date="2020-08" db="EMBL/GenBank/DDBJ databases">
        <authorList>
            <person name="Hejnol A."/>
        </authorList>
    </citation>
    <scope>NUCLEOTIDE SEQUENCE [LARGE SCALE GENOMIC DNA]</scope>
</reference>
<organism evidence="2 3">
    <name type="scientific">Dimorphilus gyrociliatus</name>
    <dbReference type="NCBI Taxonomy" id="2664684"/>
    <lineage>
        <taxon>Eukaryota</taxon>
        <taxon>Metazoa</taxon>
        <taxon>Spiralia</taxon>
        <taxon>Lophotrochozoa</taxon>
        <taxon>Annelida</taxon>
        <taxon>Polychaeta</taxon>
        <taxon>Polychaeta incertae sedis</taxon>
        <taxon>Dinophilidae</taxon>
        <taxon>Dimorphilus</taxon>
    </lineage>
</organism>
<name>A0A7I8WCI6_9ANNE</name>
<dbReference type="OrthoDB" id="26719at2759"/>
<keyword evidence="3" id="KW-1185">Reference proteome</keyword>
<protein>
    <submittedName>
        <fullName evidence="2">Uncharacterized protein</fullName>
    </submittedName>
</protein>
<dbReference type="PROSITE" id="PS51257">
    <property type="entry name" value="PROKAR_LIPOPROTEIN"/>
    <property type="match status" value="1"/>
</dbReference>
<evidence type="ECO:0000256" key="1">
    <source>
        <dbReference type="SAM" id="SignalP"/>
    </source>
</evidence>
<evidence type="ECO:0000313" key="2">
    <source>
        <dbReference type="EMBL" id="CAD5125899.1"/>
    </source>
</evidence>
<dbReference type="AlphaFoldDB" id="A0A7I8WCI6"/>
<feature type="chain" id="PRO_5029551287" evidence="1">
    <location>
        <begin position="30"/>
        <end position="336"/>
    </location>
</feature>
<dbReference type="Gene3D" id="2.60.120.1000">
    <property type="match status" value="1"/>
</dbReference>
<accession>A0A7I8WCI6</accession>
<dbReference type="EMBL" id="CAJFCJ010000030">
    <property type="protein sequence ID" value="CAD5125899.1"/>
    <property type="molecule type" value="Genomic_DNA"/>
</dbReference>
<keyword evidence="1" id="KW-0732">Signal</keyword>
<proteinExistence type="predicted"/>
<comment type="caution">
    <text evidence="2">The sequence shown here is derived from an EMBL/GenBank/DDBJ whole genome shotgun (WGS) entry which is preliminary data.</text>
</comment>
<sequence length="336" mass="38174">MTFGIAKTTSKTMLALLLVSFTLLSCIQANVFYGCEAALRVNRRSGNYQIRGKKDGGIAEAKCRVEKSNIVTEIYPKAIPNTFVSGYQDAFSYEFKVDYGNFTNSDMTDFLKSVNYNCYQKFNYTEANSYWANNKFKFWDNSIFLLNDAISDGICQCVISDVCEKSGSSLSSCKSLSPYTDTAEYTDFGKFAVKKEKLPLKKVYFGDTDSKAEYIYYTVHNLVCSTTSQPKVNTLYPQSCLLKVEDKLFDFNNNTCFDIVNNLTVISFEFLMEVQEILITIENGECSDITVFLEKTLTSQSYIKPCRYFVKTSASTLTLIVEKVGLQLCEMEYIYK</sequence>
<dbReference type="Proteomes" id="UP000549394">
    <property type="component" value="Unassembled WGS sequence"/>
</dbReference>
<feature type="signal peptide" evidence="1">
    <location>
        <begin position="1"/>
        <end position="29"/>
    </location>
</feature>